<dbReference type="GO" id="GO:0015085">
    <property type="term" value="F:calcium ion transmembrane transporter activity"/>
    <property type="evidence" value="ECO:0007669"/>
    <property type="project" value="TreeGrafter"/>
</dbReference>
<dbReference type="OrthoDB" id="442680at2759"/>
<evidence type="ECO:0000256" key="1">
    <source>
        <dbReference type="ARBA" id="ARBA00004141"/>
    </source>
</evidence>
<feature type="transmembrane region" description="Helical" evidence="6">
    <location>
        <begin position="47"/>
        <end position="70"/>
    </location>
</feature>
<accession>A0A383WB37</accession>
<comment type="subcellular location">
    <subcellularLocation>
        <location evidence="1 6">Membrane</location>
        <topology evidence="1 6">Multi-pass membrane protein</topology>
    </subcellularLocation>
</comment>
<name>A0A383WB37_TETOB</name>
<dbReference type="GO" id="GO:0005794">
    <property type="term" value="C:Golgi apparatus"/>
    <property type="evidence" value="ECO:0007669"/>
    <property type="project" value="TreeGrafter"/>
</dbReference>
<dbReference type="GO" id="GO:0005384">
    <property type="term" value="F:manganese ion transmembrane transporter activity"/>
    <property type="evidence" value="ECO:0007669"/>
    <property type="project" value="TreeGrafter"/>
</dbReference>
<dbReference type="InterPro" id="IPR001727">
    <property type="entry name" value="GDT1-like"/>
</dbReference>
<evidence type="ECO:0000256" key="6">
    <source>
        <dbReference type="RuleBase" id="RU365102"/>
    </source>
</evidence>
<dbReference type="PANTHER" id="PTHR12608">
    <property type="entry name" value="TRANSMEMBRANE PROTEIN HTP-1 RELATED"/>
    <property type="match status" value="1"/>
</dbReference>
<evidence type="ECO:0000313" key="7">
    <source>
        <dbReference type="EMBL" id="SZX74828.1"/>
    </source>
</evidence>
<feature type="transmembrane region" description="Helical" evidence="6">
    <location>
        <begin position="182"/>
        <end position="203"/>
    </location>
</feature>
<evidence type="ECO:0000256" key="5">
    <source>
        <dbReference type="ARBA" id="ARBA00023136"/>
    </source>
</evidence>
<dbReference type="Proteomes" id="UP000256970">
    <property type="component" value="Unassembled WGS sequence"/>
</dbReference>
<dbReference type="EMBL" id="FNXT01001221">
    <property type="protein sequence ID" value="SZX74828.1"/>
    <property type="molecule type" value="Genomic_DNA"/>
</dbReference>
<evidence type="ECO:0000256" key="2">
    <source>
        <dbReference type="ARBA" id="ARBA00009190"/>
    </source>
</evidence>
<dbReference type="Pfam" id="PF01169">
    <property type="entry name" value="GDT1"/>
    <property type="match status" value="2"/>
</dbReference>
<evidence type="ECO:0000313" key="8">
    <source>
        <dbReference type="Proteomes" id="UP000256970"/>
    </source>
</evidence>
<keyword evidence="8" id="KW-1185">Reference proteome</keyword>
<evidence type="ECO:0000256" key="3">
    <source>
        <dbReference type="ARBA" id="ARBA00022692"/>
    </source>
</evidence>
<dbReference type="AlphaFoldDB" id="A0A383WB37"/>
<dbReference type="InterPro" id="IPR049555">
    <property type="entry name" value="GDT1-like_CS"/>
</dbReference>
<dbReference type="PROSITE" id="PS01214">
    <property type="entry name" value="UPF0016"/>
    <property type="match status" value="1"/>
</dbReference>
<dbReference type="STRING" id="3088.A0A383WB37"/>
<gene>
    <name evidence="7" type="ORF">BQ4739_LOCUS15146</name>
</gene>
<dbReference type="GO" id="GO:0016020">
    <property type="term" value="C:membrane"/>
    <property type="evidence" value="ECO:0007669"/>
    <property type="project" value="UniProtKB-SubCell"/>
</dbReference>
<sequence length="237" mass="24851">MGLGGNLSRRFVEALGKSIGVIGASEIGDKTFFIAAIMAMRSSRVTVFAGALGALAAMTVLSALLGWAAPNLISKVYTHYAATILFFFFGFKTLYDTYTHTDEGESELEQVEHELAGGGSKRSLTDSDDGAKKQQGGFSALSRLLGMLFSQVFLKAFTLTFLAEWGDRSQIATIGLAAQLDVVGVIIGSIVGHAACTGAAVLGGKHLAEHIDEKLVGVVGGVLFLLFGAHALYTGPE</sequence>
<dbReference type="GO" id="GO:0032468">
    <property type="term" value="P:Golgi calcium ion homeostasis"/>
    <property type="evidence" value="ECO:0007669"/>
    <property type="project" value="TreeGrafter"/>
</dbReference>
<feature type="transmembrane region" description="Helical" evidence="6">
    <location>
        <begin position="215"/>
        <end position="233"/>
    </location>
</feature>
<keyword evidence="3 6" id="KW-0812">Transmembrane</keyword>
<comment type="similarity">
    <text evidence="2 6">Belongs to the GDT1 family.</text>
</comment>
<organism evidence="7 8">
    <name type="scientific">Tetradesmus obliquus</name>
    <name type="common">Green alga</name>
    <name type="synonym">Acutodesmus obliquus</name>
    <dbReference type="NCBI Taxonomy" id="3088"/>
    <lineage>
        <taxon>Eukaryota</taxon>
        <taxon>Viridiplantae</taxon>
        <taxon>Chlorophyta</taxon>
        <taxon>core chlorophytes</taxon>
        <taxon>Chlorophyceae</taxon>
        <taxon>CS clade</taxon>
        <taxon>Sphaeropleales</taxon>
        <taxon>Scenedesmaceae</taxon>
        <taxon>Tetradesmus</taxon>
    </lineage>
</organism>
<keyword evidence="4 6" id="KW-1133">Transmembrane helix</keyword>
<dbReference type="GO" id="GO:0032472">
    <property type="term" value="P:Golgi calcium ion transport"/>
    <property type="evidence" value="ECO:0007669"/>
    <property type="project" value="TreeGrafter"/>
</dbReference>
<evidence type="ECO:0000256" key="4">
    <source>
        <dbReference type="ARBA" id="ARBA00022989"/>
    </source>
</evidence>
<dbReference type="PANTHER" id="PTHR12608:SF1">
    <property type="entry name" value="TRANSMEMBRANE PROTEIN 165"/>
    <property type="match status" value="1"/>
</dbReference>
<keyword evidence="5 6" id="KW-0472">Membrane</keyword>
<reference evidence="7 8" key="1">
    <citation type="submission" date="2016-10" db="EMBL/GenBank/DDBJ databases">
        <authorList>
            <person name="Cai Z."/>
        </authorList>
    </citation>
    <scope>NUCLEOTIDE SEQUENCE [LARGE SCALE GENOMIC DNA]</scope>
</reference>
<feature type="transmembrane region" description="Helical" evidence="6">
    <location>
        <begin position="141"/>
        <end position="162"/>
    </location>
</feature>
<feature type="transmembrane region" description="Helical" evidence="6">
    <location>
        <begin position="76"/>
        <end position="95"/>
    </location>
</feature>
<proteinExistence type="inferred from homology"/>
<protein>
    <recommendedName>
        <fullName evidence="6">GDT1 family protein</fullName>
    </recommendedName>
</protein>